<keyword evidence="2" id="KW-0378">Hydrolase</keyword>
<keyword evidence="10" id="KW-1185">Reference proteome</keyword>
<dbReference type="PATRIC" id="fig|1513271.3.peg.29"/>
<evidence type="ECO:0000313" key="9">
    <source>
        <dbReference type="EMBL" id="KMT67049.1"/>
    </source>
</evidence>
<comment type="caution">
    <text evidence="9">The sequence shown here is derived from an EMBL/GenBank/DDBJ whole genome shotgun (WGS) entry which is preliminary data.</text>
</comment>
<keyword evidence="3" id="KW-0326">Glycosidase</keyword>
<dbReference type="PANTHER" id="PTHR42732:SF1">
    <property type="entry name" value="BETA-MANNOSIDASE"/>
    <property type="match status" value="1"/>
</dbReference>
<feature type="domain" description="Glycoside hydrolase family 2 catalytic" evidence="6">
    <location>
        <begin position="311"/>
        <end position="458"/>
    </location>
</feature>
<proteinExistence type="inferred from homology"/>
<feature type="signal peptide" evidence="4">
    <location>
        <begin position="1"/>
        <end position="32"/>
    </location>
</feature>
<feature type="domain" description="Glycoside hydrolase family 2 immunoglobulin-like beta-sandwich" evidence="5">
    <location>
        <begin position="195"/>
        <end position="304"/>
    </location>
</feature>
<accession>A0A0J8H0S3</accession>
<dbReference type="Gene3D" id="3.20.20.80">
    <property type="entry name" value="Glycosidases"/>
    <property type="match status" value="1"/>
</dbReference>
<dbReference type="Pfam" id="PF16355">
    <property type="entry name" value="DUF4982"/>
    <property type="match status" value="1"/>
</dbReference>
<dbReference type="InterPro" id="IPR006101">
    <property type="entry name" value="Glyco_hydro_2"/>
</dbReference>
<dbReference type="InterPro" id="IPR008979">
    <property type="entry name" value="Galactose-bd-like_sf"/>
</dbReference>
<dbReference type="InterPro" id="IPR051913">
    <property type="entry name" value="GH2_Domain-Containing"/>
</dbReference>
<feature type="chain" id="PRO_5005298727" evidence="4">
    <location>
        <begin position="33"/>
        <end position="1034"/>
    </location>
</feature>
<dbReference type="Pfam" id="PF00703">
    <property type="entry name" value="Glyco_hydro_2"/>
    <property type="match status" value="1"/>
</dbReference>
<dbReference type="InterPro" id="IPR006103">
    <property type="entry name" value="Glyco_hydro_2_cat"/>
</dbReference>
<comment type="similarity">
    <text evidence="1">Belongs to the glycosyl hydrolase 2 family.</text>
</comment>
<feature type="domain" description="Beta-mannosidase-like galactose-binding" evidence="8">
    <location>
        <begin position="102"/>
        <end position="173"/>
    </location>
</feature>
<dbReference type="STRING" id="1513271.XM47_00140"/>
<dbReference type="PANTHER" id="PTHR42732">
    <property type="entry name" value="BETA-GALACTOSIDASE"/>
    <property type="match status" value="1"/>
</dbReference>
<dbReference type="Pfam" id="PF02836">
    <property type="entry name" value="Glyco_hydro_2_C"/>
    <property type="match status" value="1"/>
</dbReference>
<dbReference type="GO" id="GO:0005975">
    <property type="term" value="P:carbohydrate metabolic process"/>
    <property type="evidence" value="ECO:0007669"/>
    <property type="project" value="InterPro"/>
</dbReference>
<reference evidence="9 10" key="1">
    <citation type="submission" date="2015-04" db="EMBL/GenBank/DDBJ databases">
        <title>Draft Genome Sequence of the Novel Agar-Digesting Marine Bacterium Q1.</title>
        <authorList>
            <person name="Li Y."/>
            <person name="Li D."/>
            <person name="Chen G."/>
            <person name="Du Z."/>
        </authorList>
    </citation>
    <scope>NUCLEOTIDE SEQUENCE [LARGE SCALE GENOMIC DNA]</scope>
    <source>
        <strain evidence="9 10">Q1</strain>
    </source>
</reference>
<dbReference type="EMBL" id="LAZL01000001">
    <property type="protein sequence ID" value="KMT67049.1"/>
    <property type="molecule type" value="Genomic_DNA"/>
</dbReference>
<evidence type="ECO:0000256" key="1">
    <source>
        <dbReference type="ARBA" id="ARBA00007401"/>
    </source>
</evidence>
<evidence type="ECO:0000313" key="10">
    <source>
        <dbReference type="Proteomes" id="UP000037600"/>
    </source>
</evidence>
<evidence type="ECO:0000256" key="2">
    <source>
        <dbReference type="ARBA" id="ARBA00022801"/>
    </source>
</evidence>
<evidence type="ECO:0000256" key="4">
    <source>
        <dbReference type="SAM" id="SignalP"/>
    </source>
</evidence>
<dbReference type="SUPFAM" id="SSF51445">
    <property type="entry name" value="(Trans)glycosidases"/>
    <property type="match status" value="1"/>
</dbReference>
<dbReference type="InterPro" id="IPR036156">
    <property type="entry name" value="Beta-gal/glucu_dom_sf"/>
</dbReference>
<sequence>MKKATPLTWLYQKSLMLMFLLAGALVMNSASASVNNNTRQEINFNHNWKFKSGDHTAYKDKQHNDSGWTVLDVPHDYIFEEGVSKDGSQKQFGGNHGGGLAWYRKHFAFDPNWQGKQVFIQFDGVYMNSEVWLNGQLLGNRPYGYISFQYDITEHLNRDSNVISVRVDNELQPSARWYHPGGIYAPVRLVVVDPTHIKHNSLFIHTPIVGDKTTVQTEFELSKDVKRAADYDVRYRVFDQEGAQVLTGKSTLNKLKQQDKFQFSFELTNAKRWNPHAAYLYNLNLEILHKGKVIDSDNSNFGVRDIAWRTDTGFWINGKNVKIQGVAEHYEGGPVGGAWTKPLLRWKLQLLKDMGVNAVRLGHNPYPPMFYELADELGIMLMDEIFDGWKQKARHDYGAHHFDKWWKTDLEEWVTRNRNHPSIIIYSVGNETHGKIAPELVKAVKEFDPTRLVTSGSTNKEGMDVVGINGGSEGKSFFKRRFDRPFVSTEAPHTWQTRGYYRTQTWWRDGPKSNTFDLPSITEKEIFFYDWKDPKDWVNQKQHLNSSYDNATVRINARKNWEMARDLPHHSGHFRWTGFDYHGEAGLAHGGWPFIAFMGGALDLAGFKKDLFHLYRSQWLDEPSLHILPSWTHPTMKKGTKIPVWVYSNLDEVELFLNGKSLGKDKPGLKAEDMQCEWFVPWQPGTLTAVGYKNGKKVLEQTLNTAGAPVALRHQVEVFEAESDFDTAKVISTETVDKNQEFYPYGAHKVYYHFTDGVKVKALENGSPFEHTNRVRANFRPLFMGKNRAFVEVKYPQAMEYATIGAIVGDEALRLSNEVSIDAQYLPLTDSARYQMQQMQIVYSINDAYATDMQTYNKPFTVKNGDTVYAKVLVNGKVILNMQQSFGDGVGIFWGDENSANMWVGRGLSMQGEAAEYKGDAAAVRDAHGVHGGAYGTFNDKEGSMYWYHENDGEEGVYKAVFRYTHNDQKTKRRIAIYINNEKATEVEFEPTGSWDSKWSEQAFAKFTLVKGANHIEFRTMGESGPNIDQFVLE</sequence>
<feature type="domain" description="DUF4982" evidence="7">
    <location>
        <begin position="639"/>
        <end position="698"/>
    </location>
</feature>
<protein>
    <submittedName>
        <fullName evidence="9">Beta-galactosidase</fullName>
    </submittedName>
</protein>
<evidence type="ECO:0000259" key="7">
    <source>
        <dbReference type="Pfam" id="PF16355"/>
    </source>
</evidence>
<evidence type="ECO:0000259" key="8">
    <source>
        <dbReference type="Pfam" id="PF22666"/>
    </source>
</evidence>
<dbReference type="SUPFAM" id="SSF49303">
    <property type="entry name" value="beta-Galactosidase/glucuronidase domain"/>
    <property type="match status" value="1"/>
</dbReference>
<dbReference type="InterPro" id="IPR017853">
    <property type="entry name" value="GH"/>
</dbReference>
<gene>
    <name evidence="9" type="ORF">XM47_00140</name>
</gene>
<dbReference type="GO" id="GO:0004553">
    <property type="term" value="F:hydrolase activity, hydrolyzing O-glycosyl compounds"/>
    <property type="evidence" value="ECO:0007669"/>
    <property type="project" value="InterPro"/>
</dbReference>
<dbReference type="InterPro" id="IPR013783">
    <property type="entry name" value="Ig-like_fold"/>
</dbReference>
<dbReference type="InterPro" id="IPR032311">
    <property type="entry name" value="DUF4982"/>
</dbReference>
<dbReference type="Gene3D" id="2.60.40.10">
    <property type="entry name" value="Immunoglobulins"/>
    <property type="match status" value="2"/>
</dbReference>
<evidence type="ECO:0000256" key="3">
    <source>
        <dbReference type="ARBA" id="ARBA00023295"/>
    </source>
</evidence>
<dbReference type="OrthoDB" id="9758603at2"/>
<dbReference type="InterPro" id="IPR006102">
    <property type="entry name" value="Ig-like_GH2"/>
</dbReference>
<name>A0A0J8H0S3_9ALTE</name>
<dbReference type="RefSeq" id="WP_048687967.1">
    <property type="nucleotide sequence ID" value="NZ_KQ130482.1"/>
</dbReference>
<evidence type="ECO:0000259" key="6">
    <source>
        <dbReference type="Pfam" id="PF02836"/>
    </source>
</evidence>
<dbReference type="Gene3D" id="2.60.120.260">
    <property type="entry name" value="Galactose-binding domain-like"/>
    <property type="match status" value="2"/>
</dbReference>
<keyword evidence="4" id="KW-0732">Signal</keyword>
<dbReference type="InterPro" id="IPR054593">
    <property type="entry name" value="Beta-mannosidase-like_N2"/>
</dbReference>
<dbReference type="PRINTS" id="PR00132">
    <property type="entry name" value="GLHYDRLASE2"/>
</dbReference>
<dbReference type="SUPFAM" id="SSF49785">
    <property type="entry name" value="Galactose-binding domain-like"/>
    <property type="match status" value="2"/>
</dbReference>
<dbReference type="Proteomes" id="UP000037600">
    <property type="component" value="Unassembled WGS sequence"/>
</dbReference>
<evidence type="ECO:0000259" key="5">
    <source>
        <dbReference type="Pfam" id="PF00703"/>
    </source>
</evidence>
<dbReference type="Pfam" id="PF22666">
    <property type="entry name" value="Glyco_hydro_2_N2"/>
    <property type="match status" value="1"/>
</dbReference>
<dbReference type="AlphaFoldDB" id="A0A0J8H0S3"/>
<organism evidence="9 10">
    <name type="scientific">Catenovulum maritimum</name>
    <dbReference type="NCBI Taxonomy" id="1513271"/>
    <lineage>
        <taxon>Bacteria</taxon>
        <taxon>Pseudomonadati</taxon>
        <taxon>Pseudomonadota</taxon>
        <taxon>Gammaproteobacteria</taxon>
        <taxon>Alteromonadales</taxon>
        <taxon>Alteromonadaceae</taxon>
        <taxon>Catenovulum</taxon>
    </lineage>
</organism>